<feature type="transmembrane region" description="Helical" evidence="1">
    <location>
        <begin position="192"/>
        <end position="220"/>
    </location>
</feature>
<accession>A0A9W7TWH2</accession>
<gene>
    <name evidence="2" type="ORF">DS843_20770</name>
</gene>
<dbReference type="Proteomes" id="UP000480854">
    <property type="component" value="Unassembled WGS sequence"/>
</dbReference>
<proteinExistence type="predicted"/>
<comment type="caution">
    <text evidence="2">The sequence shown here is derived from an EMBL/GenBank/DDBJ whole genome shotgun (WGS) entry which is preliminary data.</text>
</comment>
<keyword evidence="3" id="KW-1185">Reference proteome</keyword>
<evidence type="ECO:0000313" key="3">
    <source>
        <dbReference type="Proteomes" id="UP000480854"/>
    </source>
</evidence>
<name>A0A9W7TWH2_9PROT</name>
<feature type="transmembrane region" description="Helical" evidence="1">
    <location>
        <begin position="315"/>
        <end position="332"/>
    </location>
</feature>
<feature type="transmembrane region" description="Helical" evidence="1">
    <location>
        <begin position="232"/>
        <end position="251"/>
    </location>
</feature>
<keyword evidence="1" id="KW-0472">Membrane</keyword>
<protein>
    <submittedName>
        <fullName evidence="2">Uncharacterized protein</fullName>
    </submittedName>
</protein>
<reference evidence="2 3" key="1">
    <citation type="submission" date="2018-07" db="EMBL/GenBank/DDBJ databases">
        <title>Genome sequence of Azospirillum sp. ATCC 49961.</title>
        <authorList>
            <person name="Sant'Anna F.H."/>
            <person name="Baldani J.I."/>
            <person name="Zilli J.E."/>
            <person name="Reis V.M."/>
            <person name="Hartmann A."/>
            <person name="Cruz L."/>
            <person name="de Souza E.M."/>
            <person name="de Oliveira Pedrosa F."/>
            <person name="Passaglia L.M.P."/>
        </authorList>
    </citation>
    <scope>NUCLEOTIDE SEQUENCE [LARGE SCALE GENOMIC DNA]</scope>
    <source>
        <strain evidence="2 3">ATCC 49961</strain>
    </source>
</reference>
<feature type="transmembrane region" description="Helical" evidence="1">
    <location>
        <begin position="375"/>
        <end position="395"/>
    </location>
</feature>
<feature type="transmembrane region" description="Helical" evidence="1">
    <location>
        <begin position="344"/>
        <end position="363"/>
    </location>
</feature>
<organism evidence="2 3">
    <name type="scientific">Roseomonas genomospecies 6</name>
    <dbReference type="NCBI Taxonomy" id="214106"/>
    <lineage>
        <taxon>Bacteria</taxon>
        <taxon>Pseudomonadati</taxon>
        <taxon>Pseudomonadota</taxon>
        <taxon>Alphaproteobacteria</taxon>
        <taxon>Acetobacterales</taxon>
        <taxon>Roseomonadaceae</taxon>
        <taxon>Roseomonas</taxon>
    </lineage>
</organism>
<evidence type="ECO:0000256" key="1">
    <source>
        <dbReference type="SAM" id="Phobius"/>
    </source>
</evidence>
<feature type="transmembrane region" description="Helical" evidence="1">
    <location>
        <begin position="129"/>
        <end position="148"/>
    </location>
</feature>
<keyword evidence="1" id="KW-0812">Transmembrane</keyword>
<dbReference type="AlphaFoldDB" id="A0A9W7TWH2"/>
<sequence>MHGRPGGIRQGILENRAAAALAALTALAALLAGAVPAVLRYSPHAPNWDELYFLHRAACVNRAAFALDLPALDLCLQEMVKSPILAFLLLFAGDIQGRAELLMLMPVVLAALSLGIAVLMAWMAQAARLPLAAIVLGGLACALVPHTLAVGGLIFVDTLFALTVAATLMLLPLEMGQSPAPSSWRGHIARGALWGVLASLGVLGKLTYGVFILAVFPVLAVLTVRRHGPAALLLRAAAAAMVSLPAALVILRYMKNYVAHAAGSSFGNVAQFYDSGMAFGALVRDQILGTGTGAVPLALLALMAVFMTVRRPRDAVAPLYLLAVLLGYFLLVSASPNRDPRFYLPFWFALPWVLASFAWGTGLGTGRGDAAGWRLAAPVGVALCAVLALPAAGSLELRFVMQSRDALAAVAADHAAQDIPRNAPPRVLIGSDAGGLNIESLLLAQQLAVDPAVRSQRLDTLVYDIVRGITPEGSVQRLRAADYLMSQSPPDPSAPEWSNRFHGLFLEEARRNGDAVAALGGGSPLTVFRMRHP</sequence>
<dbReference type="EMBL" id="QOKW01000018">
    <property type="protein sequence ID" value="KAA0678285.1"/>
    <property type="molecule type" value="Genomic_DNA"/>
</dbReference>
<feature type="transmembrane region" description="Helical" evidence="1">
    <location>
        <begin position="101"/>
        <end position="122"/>
    </location>
</feature>
<keyword evidence="1" id="KW-1133">Transmembrane helix</keyword>
<evidence type="ECO:0000313" key="2">
    <source>
        <dbReference type="EMBL" id="KAA0678285.1"/>
    </source>
</evidence>
<feature type="transmembrane region" description="Helical" evidence="1">
    <location>
        <begin position="287"/>
        <end position="309"/>
    </location>
</feature>